<sequence length="68" mass="7644">MCYISIIVIVNKGNGKFGFLDVFVLGKCYTNIELKYIPLTGLVSNTDGKDFDANELGELDKEKMKIYC</sequence>
<organism evidence="1 2">
    <name type="scientific">Rhizophagus irregularis</name>
    <dbReference type="NCBI Taxonomy" id="588596"/>
    <lineage>
        <taxon>Eukaryota</taxon>
        <taxon>Fungi</taxon>
        <taxon>Fungi incertae sedis</taxon>
        <taxon>Mucoromycota</taxon>
        <taxon>Glomeromycotina</taxon>
        <taxon>Glomeromycetes</taxon>
        <taxon>Glomerales</taxon>
        <taxon>Glomeraceae</taxon>
        <taxon>Rhizophagus</taxon>
    </lineage>
</organism>
<dbReference type="VEuPathDB" id="FungiDB:FUN_010940"/>
<proteinExistence type="predicted"/>
<dbReference type="EMBL" id="LLXJ01002142">
    <property type="protein sequence ID" value="PKB99569.1"/>
    <property type="molecule type" value="Genomic_DNA"/>
</dbReference>
<dbReference type="Proteomes" id="UP000232722">
    <property type="component" value="Unassembled WGS sequence"/>
</dbReference>
<evidence type="ECO:0000313" key="2">
    <source>
        <dbReference type="Proteomes" id="UP000232722"/>
    </source>
</evidence>
<evidence type="ECO:0000313" key="1">
    <source>
        <dbReference type="EMBL" id="PKB99569.1"/>
    </source>
</evidence>
<comment type="caution">
    <text evidence="1">The sequence shown here is derived from an EMBL/GenBank/DDBJ whole genome shotgun (WGS) entry which is preliminary data.</text>
</comment>
<protein>
    <submittedName>
        <fullName evidence="1">Uncharacterized protein</fullName>
    </submittedName>
</protein>
<gene>
    <name evidence="1" type="ORF">RhiirA5_366356</name>
</gene>
<reference evidence="1 2" key="1">
    <citation type="submission" date="2016-04" db="EMBL/GenBank/DDBJ databases">
        <title>Genome analyses suggest a sexual origin of heterokaryosis in a supposedly ancient asexual fungus.</title>
        <authorList>
            <person name="Ropars J."/>
            <person name="Sedzielewska K."/>
            <person name="Noel J."/>
            <person name="Charron P."/>
            <person name="Farinelli L."/>
            <person name="Marton T."/>
            <person name="Kruger M."/>
            <person name="Pelin A."/>
            <person name="Brachmann A."/>
            <person name="Corradi N."/>
        </authorList>
    </citation>
    <scope>NUCLEOTIDE SEQUENCE [LARGE SCALE GENOMIC DNA]</scope>
    <source>
        <strain evidence="1 2">A5</strain>
    </source>
</reference>
<accession>A0A2N0NYC5</accession>
<name>A0A2N0NYC5_9GLOM</name>
<dbReference type="AlphaFoldDB" id="A0A2N0NYC5"/>
<reference evidence="1 2" key="2">
    <citation type="submission" date="2017-09" db="EMBL/GenBank/DDBJ databases">
        <title>Extensive intraspecific genome diversity in a model arbuscular mycorrhizal fungus.</title>
        <authorList>
            <person name="Chen E.C."/>
            <person name="Morin E."/>
            <person name="Beaudet D."/>
            <person name="Noel J."/>
            <person name="Ndikumana S."/>
            <person name="Charron P."/>
            <person name="St-Onge C."/>
            <person name="Giorgi J."/>
            <person name="Grigoriev I.V."/>
            <person name="Roux C."/>
            <person name="Martin F.M."/>
            <person name="Corradi N."/>
        </authorList>
    </citation>
    <scope>NUCLEOTIDE SEQUENCE [LARGE SCALE GENOMIC DNA]</scope>
    <source>
        <strain evidence="1 2">A5</strain>
    </source>
</reference>